<evidence type="ECO:0000313" key="3">
    <source>
        <dbReference type="EMBL" id="CAB4625409.1"/>
    </source>
</evidence>
<dbReference type="InterPro" id="IPR021421">
    <property type="entry name" value="DUF3071"/>
</dbReference>
<reference evidence="3" key="1">
    <citation type="submission" date="2020-05" db="EMBL/GenBank/DDBJ databases">
        <authorList>
            <person name="Chiriac C."/>
            <person name="Salcher M."/>
            <person name="Ghai R."/>
            <person name="Kavagutti S V."/>
        </authorList>
    </citation>
    <scope>NUCLEOTIDE SEQUENCE</scope>
</reference>
<dbReference type="EMBL" id="CAEZVN010000007">
    <property type="protein sequence ID" value="CAB4625409.1"/>
    <property type="molecule type" value="Genomic_DNA"/>
</dbReference>
<evidence type="ECO:0000256" key="1">
    <source>
        <dbReference type="SAM" id="MobiDB-lite"/>
    </source>
</evidence>
<proteinExistence type="predicted"/>
<dbReference type="Pfam" id="PF11268">
    <property type="entry name" value="DUF3071"/>
    <property type="match status" value="1"/>
</dbReference>
<evidence type="ECO:0000259" key="2">
    <source>
        <dbReference type="Pfam" id="PF11268"/>
    </source>
</evidence>
<dbReference type="InterPro" id="IPR047682">
    <property type="entry name" value="SepH-like"/>
</dbReference>
<dbReference type="NCBIfam" id="NF040712">
    <property type="entry name" value="SepH"/>
    <property type="match status" value="1"/>
</dbReference>
<feature type="domain" description="DUF3071" evidence="2">
    <location>
        <begin position="1"/>
        <end position="163"/>
    </location>
</feature>
<dbReference type="AlphaFoldDB" id="A0A6J6IM12"/>
<feature type="compositionally biased region" description="Low complexity" evidence="1">
    <location>
        <begin position="311"/>
        <end position="320"/>
    </location>
</feature>
<name>A0A6J6IM12_9ZZZZ</name>
<sequence>MQDIRLVDNDGEYLNLETQGGEKFRLVLDDSLRSAIKRDSQVSLDSVSISPREIQDEVRAGSSAEEVANRHSVPLDYVEKFALTVVDEIGHIIASAQAVRISVEADRYSEASQVEFGEVLESRLRANEATNASWTASKREGSPWMVSVTYESPQGSKSATWSFDQRKLVLSPENEAAVKLSAGDFSAVTSSPKLRQLEPTVDSTKVIELPRVEADEPITEAPVYIAPVAPVSSIEELTRSSLQAVEEAVEEVQQTEAEALSPTADLLEALRKKRANANAASPVESKAISEPEHYFPTVETHEDSLEANGSTASVEEVAPAPVTPPAKKGRPSMPSWDEIVFGTKTDD</sequence>
<organism evidence="3">
    <name type="scientific">freshwater metagenome</name>
    <dbReference type="NCBI Taxonomy" id="449393"/>
    <lineage>
        <taxon>unclassified sequences</taxon>
        <taxon>metagenomes</taxon>
        <taxon>ecological metagenomes</taxon>
    </lineage>
</organism>
<feature type="region of interest" description="Disordered" evidence="1">
    <location>
        <begin position="277"/>
        <end position="347"/>
    </location>
</feature>
<protein>
    <submittedName>
        <fullName evidence="3">Unannotated protein</fullName>
    </submittedName>
</protein>
<accession>A0A6J6IM12</accession>
<feature type="compositionally biased region" description="Basic and acidic residues" evidence="1">
    <location>
        <begin position="287"/>
        <end position="304"/>
    </location>
</feature>
<gene>
    <name evidence="3" type="ORF">UFOPK2001_00176</name>
</gene>